<dbReference type="InterPro" id="IPR002761">
    <property type="entry name" value="Diphthami_syn_dom"/>
</dbReference>
<dbReference type="SUPFAM" id="SSF52402">
    <property type="entry name" value="Adenine nucleotide alpha hydrolases-like"/>
    <property type="match status" value="1"/>
</dbReference>
<dbReference type="AlphaFoldDB" id="A0A7V4XV15"/>
<feature type="domain" description="Diphthamide synthase" evidence="1">
    <location>
        <begin position="24"/>
        <end position="236"/>
    </location>
</feature>
<dbReference type="Gene3D" id="3.90.1490.10">
    <property type="entry name" value="putative n-type atp pyrophosphatase, domain 2"/>
    <property type="match status" value="1"/>
</dbReference>
<gene>
    <name evidence="2" type="ORF">ENW50_11885</name>
</gene>
<evidence type="ECO:0000313" key="2">
    <source>
        <dbReference type="EMBL" id="HGY95365.1"/>
    </source>
</evidence>
<keyword evidence="2" id="KW-0067">ATP-binding</keyword>
<protein>
    <submittedName>
        <fullName evidence="2">ATP-binding protein</fullName>
    </submittedName>
</protein>
<organism evidence="2">
    <name type="scientific">Acidobacterium capsulatum</name>
    <dbReference type="NCBI Taxonomy" id="33075"/>
    <lineage>
        <taxon>Bacteria</taxon>
        <taxon>Pseudomonadati</taxon>
        <taxon>Acidobacteriota</taxon>
        <taxon>Terriglobia</taxon>
        <taxon>Terriglobales</taxon>
        <taxon>Acidobacteriaceae</taxon>
        <taxon>Acidobacterium</taxon>
    </lineage>
</organism>
<dbReference type="InterPro" id="IPR014729">
    <property type="entry name" value="Rossmann-like_a/b/a_fold"/>
</dbReference>
<keyword evidence="2" id="KW-0547">Nucleotide-binding</keyword>
<dbReference type="GO" id="GO:0005524">
    <property type="term" value="F:ATP binding"/>
    <property type="evidence" value="ECO:0007669"/>
    <property type="project" value="UniProtKB-KW"/>
</dbReference>
<sequence length="240" mass="26332">MCLISIEFAASRYPEAVKRKRVWLSWSSGKDSAWALHVLRQRSDVEVVGLLTTLNGHFDRVAMHSTRRALVEAQAAAAGLPLVTVPLPWPCSNEQYEAAMAGACAQARDEGVEAMAFGDLFLEDVRQYRVDKLAGTGLEPVFPVWGLDTRALAEEMIAAGVKTRLVCVDPRKLGKEFAGRDLDAALLAELPPEVDPCGERGEFHSFVYAGPMFRKEIPIESGEVVERDGFVFADVKLRGA</sequence>
<dbReference type="Gene3D" id="3.40.50.620">
    <property type="entry name" value="HUPs"/>
    <property type="match status" value="1"/>
</dbReference>
<name>A0A7V4XV15_9BACT</name>
<reference evidence="2" key="1">
    <citation type="journal article" date="2020" name="mSystems">
        <title>Genome- and Community-Level Interaction Insights into Carbon Utilization and Element Cycling Functions of Hydrothermarchaeota in Hydrothermal Sediment.</title>
        <authorList>
            <person name="Zhou Z."/>
            <person name="Liu Y."/>
            <person name="Xu W."/>
            <person name="Pan J."/>
            <person name="Luo Z.H."/>
            <person name="Li M."/>
        </authorList>
    </citation>
    <scope>NUCLEOTIDE SEQUENCE [LARGE SCALE GENOMIC DNA]</scope>
    <source>
        <strain evidence="2">SpSt-855</strain>
    </source>
</reference>
<evidence type="ECO:0000259" key="1">
    <source>
        <dbReference type="Pfam" id="PF01902"/>
    </source>
</evidence>
<accession>A0A7V4XV15</accession>
<comment type="caution">
    <text evidence="2">The sequence shown here is derived from an EMBL/GenBank/DDBJ whole genome shotgun (WGS) entry which is preliminary data.</text>
</comment>
<proteinExistence type="predicted"/>
<dbReference type="Pfam" id="PF01902">
    <property type="entry name" value="Diphthami_syn_2"/>
    <property type="match status" value="1"/>
</dbReference>
<dbReference type="EMBL" id="DTKL01000073">
    <property type="protein sequence ID" value="HGY95365.1"/>
    <property type="molecule type" value="Genomic_DNA"/>
</dbReference>